<evidence type="ECO:0000256" key="3">
    <source>
        <dbReference type="ARBA" id="ARBA00012718"/>
    </source>
</evidence>
<dbReference type="Gene3D" id="3.10.620.10">
    <property type="entry name" value="Protein N-terminal glutamine amidohydrolase, alpha beta roll"/>
    <property type="match status" value="1"/>
</dbReference>
<evidence type="ECO:0000256" key="4">
    <source>
        <dbReference type="ARBA" id="ARBA00021247"/>
    </source>
</evidence>
<evidence type="ECO:0000259" key="10">
    <source>
        <dbReference type="Pfam" id="PF09764"/>
    </source>
</evidence>
<dbReference type="GO" id="GO:0008418">
    <property type="term" value="F:protein-N-terminal asparagine amidohydrolase activity"/>
    <property type="evidence" value="ECO:0007669"/>
    <property type="project" value="UniProtKB-UniRule"/>
</dbReference>
<dbReference type="OrthoDB" id="191192at2759"/>
<evidence type="ECO:0000256" key="2">
    <source>
        <dbReference type="ARBA" id="ARBA00011245"/>
    </source>
</evidence>
<comment type="function">
    <text evidence="8">Mediates the side-chain deamidation of N-terminal glutamine residues to glutamate, an important step in N-end rule pathway of protein degradation. Conversion of the resulting N-terminal glutamine to glutamate renders the protein susceptible to arginylation, polyubiquitination and degradation as specified by the N-end rule. Does not act on substrates with internal or C-terminal glutamine and does not act on non-glutamine residues in any position.</text>
</comment>
<evidence type="ECO:0000256" key="6">
    <source>
        <dbReference type="ARBA" id="ARBA00029677"/>
    </source>
</evidence>
<keyword evidence="5 8" id="KW-0378">Hydrolase</keyword>
<dbReference type="EMBL" id="JH971386">
    <property type="protein sequence ID" value="EKM83021.1"/>
    <property type="molecule type" value="Genomic_DNA"/>
</dbReference>
<feature type="domain" description="Protein N-terminal glutamine amidohydrolase alpha beta roll" evidence="10">
    <location>
        <begin position="36"/>
        <end position="253"/>
    </location>
</feature>
<dbReference type="AlphaFoldDB" id="K5X576"/>
<evidence type="ECO:0000313" key="12">
    <source>
        <dbReference type="Proteomes" id="UP000008493"/>
    </source>
</evidence>
<dbReference type="eggNOG" id="KOG3261">
    <property type="taxonomic scope" value="Eukaryota"/>
</dbReference>
<dbReference type="KEGG" id="abp:AGABI1DRAFT34630"/>
<dbReference type="PANTHER" id="PTHR13035:SF0">
    <property type="entry name" value="PROTEIN N-TERMINAL GLUTAMINE AMIDOHYDROLASE"/>
    <property type="match status" value="1"/>
</dbReference>
<sequence>MSDRGQQLLPSASADSEHQVANVAADPPGLPADLVYTRCYCEENVYLLCEDFMNRKDVCERWNIWVVFISNETKTVALWDQKVAREPGAPVLWDYHVILVLEPTEAFKAANSDCKNESQTARSWVYDFDTLITPVPCTWLGEPFDWWHCTSPNDKDCDSIDYIARTFPRQENSMFRLIPGSIFINYFASDRSHMLIPDQGREAAIYISPPPEHAPLCGAEARKAGVKNNLMERFVTMDASGEGEVVGLEEAVGRF</sequence>
<keyword evidence="12" id="KW-1185">Reference proteome</keyword>
<evidence type="ECO:0000256" key="7">
    <source>
        <dbReference type="ARBA" id="ARBA00048768"/>
    </source>
</evidence>
<dbReference type="InParanoid" id="K5X576"/>
<dbReference type="RefSeq" id="XP_007326094.1">
    <property type="nucleotide sequence ID" value="XM_007326032.1"/>
</dbReference>
<dbReference type="OMA" id="GWGTVYS"/>
<dbReference type="GO" id="GO:0005829">
    <property type="term" value="C:cytosol"/>
    <property type="evidence" value="ECO:0007669"/>
    <property type="project" value="TreeGrafter"/>
</dbReference>
<name>K5X576_AGABU</name>
<organism evidence="11 12">
    <name type="scientific">Agaricus bisporus var. burnettii (strain JB137-S8 / ATCC MYA-4627 / FGSC 10392)</name>
    <name type="common">White button mushroom</name>
    <dbReference type="NCBI Taxonomy" id="597362"/>
    <lineage>
        <taxon>Eukaryota</taxon>
        <taxon>Fungi</taxon>
        <taxon>Dikarya</taxon>
        <taxon>Basidiomycota</taxon>
        <taxon>Agaricomycotina</taxon>
        <taxon>Agaricomycetes</taxon>
        <taxon>Agaricomycetidae</taxon>
        <taxon>Agaricales</taxon>
        <taxon>Agaricineae</taxon>
        <taxon>Agaricaceae</taxon>
        <taxon>Agaricus</taxon>
    </lineage>
</organism>
<protein>
    <recommendedName>
        <fullName evidence="4 8">Protein N-terminal glutamine amidohydrolase</fullName>
        <ecNumber evidence="3 8">3.5.1.122</ecNumber>
    </recommendedName>
    <alternativeName>
        <fullName evidence="6 8">Protein NH2-terminal glutamine deamidase</fullName>
    </alternativeName>
</protein>
<comment type="catalytic activity">
    <reaction evidence="7 8">
        <text>N-terminal L-glutaminyl-[protein] + H2O = N-terminal L-glutamyl-[protein] + NH4(+)</text>
        <dbReference type="Rhea" id="RHEA:50680"/>
        <dbReference type="Rhea" id="RHEA-COMP:12668"/>
        <dbReference type="Rhea" id="RHEA-COMP:12777"/>
        <dbReference type="ChEBI" id="CHEBI:15377"/>
        <dbReference type="ChEBI" id="CHEBI:28938"/>
        <dbReference type="ChEBI" id="CHEBI:64721"/>
        <dbReference type="ChEBI" id="CHEBI:64722"/>
        <dbReference type="EC" id="3.5.1.122"/>
    </reaction>
</comment>
<dbReference type="InterPro" id="IPR023128">
    <property type="entry name" value="Prot_N_Gln_amidohydro_ab_roll"/>
</dbReference>
<accession>K5X576</accession>
<dbReference type="GO" id="GO:0070773">
    <property type="term" value="F:protein-N-terminal glutamine amidohydrolase activity"/>
    <property type="evidence" value="ECO:0007669"/>
    <property type="project" value="UniProtKB-UniRule"/>
</dbReference>
<reference evidence="12" key="1">
    <citation type="journal article" date="2012" name="Proc. Natl. Acad. Sci. U.S.A.">
        <title>Genome sequence of the button mushroom Agaricus bisporus reveals mechanisms governing adaptation to a humic-rich ecological niche.</title>
        <authorList>
            <person name="Morin E."/>
            <person name="Kohler A."/>
            <person name="Baker A.R."/>
            <person name="Foulongne-Oriol M."/>
            <person name="Lombard V."/>
            <person name="Nagy L.G."/>
            <person name="Ohm R.A."/>
            <person name="Patyshakuliyeva A."/>
            <person name="Brun A."/>
            <person name="Aerts A.L."/>
            <person name="Bailey A.M."/>
            <person name="Billette C."/>
            <person name="Coutinho P.M."/>
            <person name="Deakin G."/>
            <person name="Doddapaneni H."/>
            <person name="Floudas D."/>
            <person name="Grimwood J."/>
            <person name="Hilden K."/>
            <person name="Kuees U."/>
            <person name="LaButti K.M."/>
            <person name="Lapidus A."/>
            <person name="Lindquist E.A."/>
            <person name="Lucas S.M."/>
            <person name="Murat C."/>
            <person name="Riley R.W."/>
            <person name="Salamov A.A."/>
            <person name="Schmutz J."/>
            <person name="Subramanian V."/>
            <person name="Woesten H.A.B."/>
            <person name="Xu J."/>
            <person name="Eastwood D.C."/>
            <person name="Foster G.D."/>
            <person name="Sonnenberg A.S."/>
            <person name="Cullen D."/>
            <person name="de Vries R.P."/>
            <person name="Lundell T."/>
            <person name="Hibbett D.S."/>
            <person name="Henrissat B."/>
            <person name="Burton K.S."/>
            <person name="Kerrigan R.W."/>
            <person name="Challen M.P."/>
            <person name="Grigoriev I.V."/>
            <person name="Martin F."/>
        </authorList>
    </citation>
    <scope>NUCLEOTIDE SEQUENCE [LARGE SCALE GENOMIC DNA]</scope>
    <source>
        <strain evidence="12">JB137-S8 / ATCC MYA-4627 / FGSC 10392</strain>
    </source>
</reference>
<evidence type="ECO:0000256" key="9">
    <source>
        <dbReference type="SAM" id="MobiDB-lite"/>
    </source>
</evidence>
<feature type="compositionally biased region" description="Polar residues" evidence="9">
    <location>
        <begin position="1"/>
        <end position="14"/>
    </location>
</feature>
<dbReference type="PANTHER" id="PTHR13035">
    <property type="entry name" value="PROTEIN N-TERMINAL GLUTAMINE AMIDOHYDROLASE"/>
    <property type="match status" value="1"/>
</dbReference>
<gene>
    <name evidence="11" type="ORF">AGABI1DRAFT_34630</name>
</gene>
<feature type="region of interest" description="Disordered" evidence="9">
    <location>
        <begin position="1"/>
        <end position="20"/>
    </location>
</feature>
<dbReference type="Proteomes" id="UP000008493">
    <property type="component" value="Unassembled WGS sequence"/>
</dbReference>
<evidence type="ECO:0000313" key="11">
    <source>
        <dbReference type="EMBL" id="EKM83021.1"/>
    </source>
</evidence>
<comment type="similarity">
    <text evidence="1 8">Belongs to the NTAQ1 family.</text>
</comment>
<dbReference type="Pfam" id="PF09764">
    <property type="entry name" value="Nt_Gln_amidase"/>
    <property type="match status" value="1"/>
</dbReference>
<dbReference type="GO" id="GO:0005634">
    <property type="term" value="C:nucleus"/>
    <property type="evidence" value="ECO:0007669"/>
    <property type="project" value="TreeGrafter"/>
</dbReference>
<dbReference type="GeneID" id="18829105"/>
<evidence type="ECO:0000256" key="1">
    <source>
        <dbReference type="ARBA" id="ARBA00008985"/>
    </source>
</evidence>
<dbReference type="EC" id="3.5.1.122" evidence="3 8"/>
<evidence type="ECO:0000256" key="5">
    <source>
        <dbReference type="ARBA" id="ARBA00022801"/>
    </source>
</evidence>
<dbReference type="InterPro" id="IPR037132">
    <property type="entry name" value="N_Gln_amidohydro_ab_roll_sf"/>
</dbReference>
<proteinExistence type="inferred from homology"/>
<dbReference type="HOGENOM" id="CLU_091083_0_0_1"/>
<dbReference type="InterPro" id="IPR039733">
    <property type="entry name" value="NTAQ1"/>
</dbReference>
<evidence type="ECO:0000256" key="8">
    <source>
        <dbReference type="RuleBase" id="RU367082"/>
    </source>
</evidence>
<comment type="subunit">
    <text evidence="2 8">Monomer.</text>
</comment>